<evidence type="ECO:0000313" key="6">
    <source>
        <dbReference type="Proteomes" id="UP000823046"/>
    </source>
</evidence>
<reference evidence="5 6" key="1">
    <citation type="journal article" date="2020" name="bioRxiv">
        <title>Metabolic contributions of an alphaproteobacterial endosymbiont in the apicomplexan Cardiosporidium cionae.</title>
        <authorList>
            <person name="Hunter E.S."/>
            <person name="Paight C.J."/>
            <person name="Lane C.E."/>
        </authorList>
    </citation>
    <scope>NUCLEOTIDE SEQUENCE [LARGE SCALE GENOMIC DNA]</scope>
    <source>
        <strain evidence="5">ESH_2018</strain>
    </source>
</reference>
<protein>
    <submittedName>
        <fullName evidence="5">Lambda-crystallin</fullName>
    </submittedName>
</protein>
<dbReference type="PANTHER" id="PTHR48075">
    <property type="entry name" value="3-HYDROXYACYL-COA DEHYDROGENASE FAMILY PROTEIN"/>
    <property type="match status" value="1"/>
</dbReference>
<dbReference type="SUPFAM" id="SSF51735">
    <property type="entry name" value="NAD(P)-binding Rossmann-fold domains"/>
    <property type="match status" value="1"/>
</dbReference>
<dbReference type="SUPFAM" id="SSF48179">
    <property type="entry name" value="6-phosphogluconate dehydrogenase C-terminal domain-like"/>
    <property type="match status" value="1"/>
</dbReference>
<dbReference type="InterPro" id="IPR013328">
    <property type="entry name" value="6PGD_dom2"/>
</dbReference>
<gene>
    <name evidence="5" type="ORF">IE077_001018</name>
</gene>
<evidence type="ECO:0000256" key="1">
    <source>
        <dbReference type="ARBA" id="ARBA00009463"/>
    </source>
</evidence>
<proteinExistence type="inferred from homology"/>
<dbReference type="Pfam" id="PF02737">
    <property type="entry name" value="3HCDH_N"/>
    <property type="match status" value="1"/>
</dbReference>
<dbReference type="InterPro" id="IPR036291">
    <property type="entry name" value="NAD(P)-bd_dom_sf"/>
</dbReference>
<keyword evidence="2" id="KW-0560">Oxidoreductase</keyword>
<comment type="similarity">
    <text evidence="1">Belongs to the 3-hydroxyacyl-CoA dehydrogenase family.</text>
</comment>
<dbReference type="InterPro" id="IPR006176">
    <property type="entry name" value="3-OHacyl-CoA_DH_NAD-bd"/>
</dbReference>
<dbReference type="PIRSF" id="PIRSF000105">
    <property type="entry name" value="HCDH"/>
    <property type="match status" value="1"/>
</dbReference>
<dbReference type="Pfam" id="PF00725">
    <property type="entry name" value="3HCDH"/>
    <property type="match status" value="1"/>
</dbReference>
<accession>A0ABQ7J614</accession>
<dbReference type="InterPro" id="IPR008927">
    <property type="entry name" value="6-PGluconate_DH-like_C_sf"/>
</dbReference>
<feature type="domain" description="3-hydroxyacyl-CoA dehydrogenase C-terminal" evidence="3">
    <location>
        <begin position="196"/>
        <end position="293"/>
    </location>
</feature>
<dbReference type="Gene3D" id="1.10.1040.10">
    <property type="entry name" value="N-(1-d-carboxylethyl)-l-norvaline Dehydrogenase, domain 2"/>
    <property type="match status" value="1"/>
</dbReference>
<keyword evidence="6" id="KW-1185">Reference proteome</keyword>
<evidence type="ECO:0000259" key="3">
    <source>
        <dbReference type="Pfam" id="PF00725"/>
    </source>
</evidence>
<name>A0ABQ7J614_9APIC</name>
<dbReference type="Proteomes" id="UP000823046">
    <property type="component" value="Unassembled WGS sequence"/>
</dbReference>
<comment type="caution">
    <text evidence="5">The sequence shown here is derived from an EMBL/GenBank/DDBJ whole genome shotgun (WGS) entry which is preliminary data.</text>
</comment>
<dbReference type="PANTHER" id="PTHR48075:SF5">
    <property type="entry name" value="3-HYDROXYBUTYRYL-COA DEHYDROGENASE"/>
    <property type="match status" value="1"/>
</dbReference>
<dbReference type="EMBL" id="JADAQX010000755">
    <property type="protein sequence ID" value="KAF8819446.1"/>
    <property type="molecule type" value="Genomic_DNA"/>
</dbReference>
<organism evidence="5 6">
    <name type="scientific">Cardiosporidium cionae</name>
    <dbReference type="NCBI Taxonomy" id="476202"/>
    <lineage>
        <taxon>Eukaryota</taxon>
        <taxon>Sar</taxon>
        <taxon>Alveolata</taxon>
        <taxon>Apicomplexa</taxon>
        <taxon>Aconoidasida</taxon>
        <taxon>Nephromycida</taxon>
        <taxon>Cardiosporidium</taxon>
    </lineage>
</organism>
<sequence>MAFTNKENEALQIAVIGSGTVGPGIAATLAARFSGKILMHDINPVILHSGAATARSSLREVLEKVEDLHPDDIQTKVEKIVAVSFEEACKHSAFIFEAVSENLELKQKVFEELGKLCPHSTIFCSNTSSLSITDIASSMAYPERAVAAHFVYPAHLMPLVEICGGKKTHPSTIEKVYKFLKEMGKQPIKISKEIPGFICARLQAALLRECLNIYNSGIASVEDVDLAVTQSFGRRLNTMGPFAVADTVGIDLLRYTHATLFASLDNSTMDPLCEKMAQEGKLGMKTNQGFYNWTELEKKKLLDKRDSALRHDLKTDLPNAIE</sequence>
<evidence type="ECO:0000313" key="5">
    <source>
        <dbReference type="EMBL" id="KAF8819446.1"/>
    </source>
</evidence>
<feature type="domain" description="3-hydroxyacyl-CoA dehydrogenase NAD binding" evidence="4">
    <location>
        <begin position="12"/>
        <end position="193"/>
    </location>
</feature>
<dbReference type="InterPro" id="IPR022694">
    <property type="entry name" value="3-OHacyl-CoA_DH"/>
</dbReference>
<dbReference type="InterPro" id="IPR006108">
    <property type="entry name" value="3HC_DH_C"/>
</dbReference>
<evidence type="ECO:0000259" key="4">
    <source>
        <dbReference type="Pfam" id="PF02737"/>
    </source>
</evidence>
<evidence type="ECO:0000256" key="2">
    <source>
        <dbReference type="ARBA" id="ARBA00023002"/>
    </source>
</evidence>
<dbReference type="Gene3D" id="3.40.50.720">
    <property type="entry name" value="NAD(P)-binding Rossmann-like Domain"/>
    <property type="match status" value="1"/>
</dbReference>